<organism evidence="2 3">
    <name type="scientific">Colletotrichum plurivorum</name>
    <dbReference type="NCBI Taxonomy" id="2175906"/>
    <lineage>
        <taxon>Eukaryota</taxon>
        <taxon>Fungi</taxon>
        <taxon>Dikarya</taxon>
        <taxon>Ascomycota</taxon>
        <taxon>Pezizomycotina</taxon>
        <taxon>Sordariomycetes</taxon>
        <taxon>Hypocreomycetidae</taxon>
        <taxon>Glomerellales</taxon>
        <taxon>Glomerellaceae</taxon>
        <taxon>Colletotrichum</taxon>
        <taxon>Colletotrichum orchidearum species complex</taxon>
    </lineage>
</organism>
<evidence type="ECO:0000256" key="1">
    <source>
        <dbReference type="SAM" id="MobiDB-lite"/>
    </source>
</evidence>
<protein>
    <submittedName>
        <fullName evidence="2">Uncharacterized protein</fullName>
    </submittedName>
</protein>
<sequence>MKKRRHACQTSIDTHPDRAPEGKTTDGDEIITALYTALHKVQAALLAEGSRATRVLHSRASRISIINQGGICGFFGKPRRGRIL</sequence>
<comment type="caution">
    <text evidence="2">The sequence shown here is derived from an EMBL/GenBank/DDBJ whole genome shotgun (WGS) entry which is preliminary data.</text>
</comment>
<feature type="region of interest" description="Disordered" evidence="1">
    <location>
        <begin position="1"/>
        <end position="25"/>
    </location>
</feature>
<dbReference type="EMBL" id="WIGO01000253">
    <property type="protein sequence ID" value="KAF6821845.1"/>
    <property type="molecule type" value="Genomic_DNA"/>
</dbReference>
<gene>
    <name evidence="2" type="ORF">CPLU01_12358</name>
</gene>
<name>A0A8H6JZA6_9PEZI</name>
<evidence type="ECO:0000313" key="2">
    <source>
        <dbReference type="EMBL" id="KAF6821845.1"/>
    </source>
</evidence>
<proteinExistence type="predicted"/>
<dbReference type="Proteomes" id="UP000654918">
    <property type="component" value="Unassembled WGS sequence"/>
</dbReference>
<feature type="compositionally biased region" description="Basic and acidic residues" evidence="1">
    <location>
        <begin position="14"/>
        <end position="25"/>
    </location>
</feature>
<keyword evidence="3" id="KW-1185">Reference proteome</keyword>
<accession>A0A8H6JZA6</accession>
<dbReference type="AlphaFoldDB" id="A0A8H6JZA6"/>
<evidence type="ECO:0000313" key="3">
    <source>
        <dbReference type="Proteomes" id="UP000654918"/>
    </source>
</evidence>
<reference evidence="2" key="1">
    <citation type="journal article" date="2020" name="Phytopathology">
        <title>Genome Sequence Resources of Colletotrichum truncatum, C. plurivorum, C. musicola, and C. sojae: Four Species Pathogenic to Soybean (Glycine max).</title>
        <authorList>
            <person name="Rogerio F."/>
            <person name="Boufleur T.R."/>
            <person name="Ciampi-Guillardi M."/>
            <person name="Sukno S.A."/>
            <person name="Thon M.R."/>
            <person name="Massola Junior N.S."/>
            <person name="Baroncelli R."/>
        </authorList>
    </citation>
    <scope>NUCLEOTIDE SEQUENCE</scope>
    <source>
        <strain evidence="2">LFN00145</strain>
    </source>
</reference>